<dbReference type="InterPro" id="IPR008271">
    <property type="entry name" value="Ser/Thr_kinase_AS"/>
</dbReference>
<keyword evidence="5 8" id="KW-0067">ATP-binding</keyword>
<dbReference type="InterPro" id="IPR011009">
    <property type="entry name" value="Kinase-like_dom_sf"/>
</dbReference>
<dbReference type="Gene3D" id="3.30.200.20">
    <property type="entry name" value="Phosphorylase Kinase, domain 1"/>
    <property type="match status" value="1"/>
</dbReference>
<dbReference type="FunFam" id="1.10.510.10:FF:000606">
    <property type="entry name" value="Wall-associated receptor kinase 3"/>
    <property type="match status" value="1"/>
</dbReference>
<feature type="compositionally biased region" description="Gly residues" evidence="9">
    <location>
        <begin position="557"/>
        <end position="572"/>
    </location>
</feature>
<dbReference type="GO" id="GO:0003723">
    <property type="term" value="F:RNA binding"/>
    <property type="evidence" value="ECO:0007669"/>
    <property type="project" value="UniProtKB-UniRule"/>
</dbReference>
<evidence type="ECO:0000256" key="1">
    <source>
        <dbReference type="ARBA" id="ARBA00022527"/>
    </source>
</evidence>
<feature type="binding site" evidence="8">
    <location>
        <position position="179"/>
    </location>
    <ligand>
        <name>ATP</name>
        <dbReference type="ChEBI" id="CHEBI:30616"/>
    </ligand>
</feature>
<feature type="compositionally biased region" description="Acidic residues" evidence="9">
    <location>
        <begin position="533"/>
        <end position="542"/>
    </location>
</feature>
<evidence type="ECO:0000256" key="6">
    <source>
        <dbReference type="ARBA" id="ARBA00023157"/>
    </source>
</evidence>
<dbReference type="HOGENOM" id="CLU_012658_0_0_1"/>
<evidence type="ECO:0000256" key="9">
    <source>
        <dbReference type="SAM" id="MobiDB-lite"/>
    </source>
</evidence>
<dbReference type="FunFam" id="3.30.70.330:FF:000259">
    <property type="entry name" value="RNA-binding (RRM/RBD/RNP motifs) family protein"/>
    <property type="match status" value="1"/>
</dbReference>
<dbReference type="InterPro" id="IPR012677">
    <property type="entry name" value="Nucleotide-bd_a/b_plait_sf"/>
</dbReference>
<dbReference type="PROSITE" id="PS00108">
    <property type="entry name" value="PROTEIN_KINASE_ST"/>
    <property type="match status" value="1"/>
</dbReference>
<keyword evidence="7" id="KW-0694">RNA-binding</keyword>
<feature type="compositionally biased region" description="Basic and acidic residues" evidence="9">
    <location>
        <begin position="543"/>
        <end position="555"/>
    </location>
</feature>
<feature type="region of interest" description="Disordered" evidence="9">
    <location>
        <begin position="478"/>
        <end position="592"/>
    </location>
</feature>
<dbReference type="InterPro" id="IPR017441">
    <property type="entry name" value="Protein_kinase_ATP_BS"/>
</dbReference>
<dbReference type="PANTHER" id="PTHR27005:SF145">
    <property type="entry name" value="OS10G0142600 PROTEIN"/>
    <property type="match status" value="1"/>
</dbReference>
<dbReference type="SMART" id="SM00361">
    <property type="entry name" value="RRM_1"/>
    <property type="match status" value="1"/>
</dbReference>
<accession>A0A0E0QWB7</accession>
<dbReference type="SMART" id="SM00360">
    <property type="entry name" value="RRM"/>
    <property type="match status" value="3"/>
</dbReference>
<feature type="domain" description="Protein kinase" evidence="11">
    <location>
        <begin position="151"/>
        <end position="419"/>
    </location>
</feature>
<evidence type="ECO:0000313" key="13">
    <source>
        <dbReference type="EnsemblPlants" id="ORUFI10G02530.1"/>
    </source>
</evidence>
<dbReference type="SUPFAM" id="SSF57184">
    <property type="entry name" value="Growth factor receptor domain"/>
    <property type="match status" value="1"/>
</dbReference>
<dbReference type="InterPro" id="IPR000719">
    <property type="entry name" value="Prot_kinase_dom"/>
</dbReference>
<dbReference type="AlphaFoldDB" id="A0A0E0QWB7"/>
<dbReference type="Gene3D" id="1.10.510.10">
    <property type="entry name" value="Transferase(Phosphotransferase) domain 1"/>
    <property type="match status" value="1"/>
</dbReference>
<dbReference type="InterPro" id="IPR009030">
    <property type="entry name" value="Growth_fac_rcpt_cys_sf"/>
</dbReference>
<reference evidence="13" key="2">
    <citation type="submission" date="2015-06" db="UniProtKB">
        <authorList>
            <consortium name="EnsemblPlants"/>
        </authorList>
    </citation>
    <scope>IDENTIFICATION</scope>
</reference>
<dbReference type="SUPFAM" id="SSF54928">
    <property type="entry name" value="RNA-binding domain, RBD"/>
    <property type="match status" value="2"/>
</dbReference>
<dbReference type="Proteomes" id="UP000008022">
    <property type="component" value="Unassembled WGS sequence"/>
</dbReference>
<sequence>MSDNSECVNSTNGPGYYCKCKQGYDGNPYVDKDQGCKDINECDVSNKKKYPCYGVCNNIPGDYECHCRVGYQWSGEGPKKQECSSKFPLAARLALGITLGFSFLIVAVLFTLMMHQKRKMNEYFKKNGGSVLQKVDNVKIFSKDELKKITKNNSEVLGQGGFGKVYKGTLEDNTTVAVKTSIEVNEARKDDFTNEVIIQSQMMHNNIIKLLGCCLEVDVPMLVYEFAAKGNLQDILHGDANIPLPLGLRLNIAIESAEGLRYMHSSTSRTIRHGDVKPANILLTDKFIPKISDFGTSKLLTVDKDFTMFVVGSMGYIDPVFHKTGHLTQKSDVYSFGVVLLELICRKPTIYGENCSLIIEFQNAYDQENSGRIMFDKEIAKQEDILILEEIGRLAMECLKEKVEERPDMKEVAERLVMLRRSRKCGQGNYSLSPQRCEEITIEGTPKNFGASISASRVLEEAVLARPGPFWHEAMKHDVANSPSKTPLSSSSPGFGMADRQQSEEPEEQVDLEGDDDIMDDDDGYRRHRREDSDDPEEEDPDERQGEGDGRREDAEGPGGAGGDPAAGGEGGADVMDKVGGDAGPEDEEEKRKWDELLALPPQGSEVFIGGLPRDTTEDDLHELCEAFGEISEVRLMKDKETKENKGFAFVTFTGKDGAQHAIEDLHDKEHKGRTLRCSLSQAKHRLFVGNVPKGLSEDELRNIIQGKGPGVVNIEMFKDLHDPSRNRGFLFVEYYNHACADYAKQKLSAPNFKVDGSQLTVSWAEPKGSSSSDSSSAAAQVKTIYVKNLPENASKEKIKEIFEIHGEVTKVVLPPAKAGNKRDFGFVHFAERSSALKAVKGNEKYEIDGQVLEVSMAKPLGDKKPDHSFKPGGAPNFPLPPYGGYMGDPYGAYGGGGPGFNQPMIYGRGPAPAGMRMVPMVLPDGNNQVESHLRPHRDGVTGGMVAAEVAKGVMAGDIALTSFFVPLVLPPSSHHAM</sequence>
<dbReference type="SUPFAM" id="SSF56112">
    <property type="entry name" value="Protein kinase-like (PK-like)"/>
    <property type="match status" value="1"/>
</dbReference>
<dbReference type="InterPro" id="IPR000504">
    <property type="entry name" value="RRM_dom"/>
</dbReference>
<feature type="compositionally biased region" description="Acidic residues" evidence="9">
    <location>
        <begin position="504"/>
        <end position="523"/>
    </location>
</feature>
<dbReference type="GO" id="GO:0005509">
    <property type="term" value="F:calcium ion binding"/>
    <property type="evidence" value="ECO:0007669"/>
    <property type="project" value="InterPro"/>
</dbReference>
<dbReference type="InterPro" id="IPR018097">
    <property type="entry name" value="EGF_Ca-bd_CS"/>
</dbReference>
<keyword evidence="4" id="KW-0418">Kinase</keyword>
<dbReference type="PROSITE" id="PS50102">
    <property type="entry name" value="RRM"/>
    <property type="match status" value="3"/>
</dbReference>
<keyword evidence="10" id="KW-0472">Membrane</keyword>
<feature type="compositionally biased region" description="Low complexity" evidence="9">
    <location>
        <begin position="482"/>
        <end position="493"/>
    </location>
</feature>
<dbReference type="Gene3D" id="3.30.70.330">
    <property type="match status" value="3"/>
</dbReference>
<keyword evidence="2" id="KW-0808">Transferase</keyword>
<dbReference type="GO" id="GO:0007166">
    <property type="term" value="P:cell surface receptor signaling pathway"/>
    <property type="evidence" value="ECO:0007669"/>
    <property type="project" value="InterPro"/>
</dbReference>
<dbReference type="InterPro" id="IPR045274">
    <property type="entry name" value="WAK-like"/>
</dbReference>
<dbReference type="FunFam" id="3.30.200.20:FF:000581">
    <property type="entry name" value="Wall-associated receptor kinase 3"/>
    <property type="match status" value="1"/>
</dbReference>
<evidence type="ECO:0000259" key="12">
    <source>
        <dbReference type="PROSITE" id="PS50102"/>
    </source>
</evidence>
<dbReference type="InterPro" id="IPR035979">
    <property type="entry name" value="RBD_domain_sf"/>
</dbReference>
<evidence type="ECO:0000256" key="5">
    <source>
        <dbReference type="ARBA" id="ARBA00022840"/>
    </source>
</evidence>
<dbReference type="Gene3D" id="2.10.25.10">
    <property type="entry name" value="Laminin"/>
    <property type="match status" value="2"/>
</dbReference>
<dbReference type="InterPro" id="IPR001881">
    <property type="entry name" value="EGF-like_Ca-bd_dom"/>
</dbReference>
<evidence type="ECO:0000259" key="11">
    <source>
        <dbReference type="PROSITE" id="PS50011"/>
    </source>
</evidence>
<evidence type="ECO:0000313" key="14">
    <source>
        <dbReference type="Proteomes" id="UP000008022"/>
    </source>
</evidence>
<keyword evidence="1" id="KW-0723">Serine/threonine-protein kinase</keyword>
<evidence type="ECO:0000256" key="2">
    <source>
        <dbReference type="ARBA" id="ARBA00022679"/>
    </source>
</evidence>
<dbReference type="PROSITE" id="PS01187">
    <property type="entry name" value="EGF_CA"/>
    <property type="match status" value="1"/>
</dbReference>
<proteinExistence type="predicted"/>
<keyword evidence="14" id="KW-1185">Reference proteome</keyword>
<evidence type="ECO:0000256" key="3">
    <source>
        <dbReference type="ARBA" id="ARBA00022741"/>
    </source>
</evidence>
<dbReference type="SMART" id="SM00179">
    <property type="entry name" value="EGF_CA"/>
    <property type="match status" value="1"/>
</dbReference>
<evidence type="ECO:0000256" key="4">
    <source>
        <dbReference type="ARBA" id="ARBA00022777"/>
    </source>
</evidence>
<dbReference type="GO" id="GO:0005886">
    <property type="term" value="C:plasma membrane"/>
    <property type="evidence" value="ECO:0007669"/>
    <property type="project" value="TreeGrafter"/>
</dbReference>
<dbReference type="InterPro" id="IPR003954">
    <property type="entry name" value="RRM_euk-type"/>
</dbReference>
<dbReference type="SMART" id="SM00220">
    <property type="entry name" value="S_TKc"/>
    <property type="match status" value="1"/>
</dbReference>
<dbReference type="PANTHER" id="PTHR27005">
    <property type="entry name" value="WALL-ASSOCIATED RECEPTOR KINASE-LIKE 21"/>
    <property type="match status" value="1"/>
</dbReference>
<feature type="domain" description="RRM" evidence="12">
    <location>
        <begin position="783"/>
        <end position="860"/>
    </location>
</feature>
<keyword evidence="10" id="KW-0812">Transmembrane</keyword>
<keyword evidence="6" id="KW-1015">Disulfide bond</keyword>
<feature type="domain" description="RRM" evidence="12">
    <location>
        <begin position="605"/>
        <end position="683"/>
    </location>
</feature>
<dbReference type="EnsemblPlants" id="ORUFI10G02530.1">
    <property type="protein sequence ID" value="ORUFI10G02530.1"/>
    <property type="gene ID" value="ORUFI10G02530"/>
</dbReference>
<dbReference type="GO" id="GO:0005524">
    <property type="term" value="F:ATP binding"/>
    <property type="evidence" value="ECO:0007669"/>
    <property type="project" value="UniProtKB-UniRule"/>
</dbReference>
<reference evidence="14" key="1">
    <citation type="submission" date="2013-06" db="EMBL/GenBank/DDBJ databases">
        <authorList>
            <person name="Zhao Q."/>
        </authorList>
    </citation>
    <scope>NUCLEOTIDE SEQUENCE</scope>
    <source>
        <strain evidence="14">cv. W1943</strain>
    </source>
</reference>
<evidence type="ECO:0008006" key="15">
    <source>
        <dbReference type="Google" id="ProtNLM"/>
    </source>
</evidence>
<feature type="domain" description="RRM" evidence="12">
    <location>
        <begin position="685"/>
        <end position="767"/>
    </location>
</feature>
<feature type="transmembrane region" description="Helical" evidence="10">
    <location>
        <begin position="89"/>
        <end position="114"/>
    </location>
</feature>
<dbReference type="Gramene" id="ORUFI10G02530.1">
    <property type="protein sequence ID" value="ORUFI10G02530.1"/>
    <property type="gene ID" value="ORUFI10G02530"/>
</dbReference>
<dbReference type="GO" id="GO:0004674">
    <property type="term" value="F:protein serine/threonine kinase activity"/>
    <property type="evidence" value="ECO:0007669"/>
    <property type="project" value="UniProtKB-KW"/>
</dbReference>
<keyword evidence="3 8" id="KW-0547">Nucleotide-binding</keyword>
<dbReference type="Pfam" id="PF00076">
    <property type="entry name" value="RRM_1"/>
    <property type="match status" value="3"/>
</dbReference>
<dbReference type="eggNOG" id="KOG0117">
    <property type="taxonomic scope" value="Eukaryota"/>
</dbReference>
<protein>
    <recommendedName>
        <fullName evidence="15">Protein kinase domain-containing protein</fullName>
    </recommendedName>
</protein>
<keyword evidence="10" id="KW-1133">Transmembrane helix</keyword>
<organism evidence="13 14">
    <name type="scientific">Oryza rufipogon</name>
    <name type="common">Brownbeard rice</name>
    <name type="synonym">Asian wild rice</name>
    <dbReference type="NCBI Taxonomy" id="4529"/>
    <lineage>
        <taxon>Eukaryota</taxon>
        <taxon>Viridiplantae</taxon>
        <taxon>Streptophyta</taxon>
        <taxon>Embryophyta</taxon>
        <taxon>Tracheophyta</taxon>
        <taxon>Spermatophyta</taxon>
        <taxon>Magnoliopsida</taxon>
        <taxon>Liliopsida</taxon>
        <taxon>Poales</taxon>
        <taxon>Poaceae</taxon>
        <taxon>BOP clade</taxon>
        <taxon>Oryzoideae</taxon>
        <taxon>Oryzeae</taxon>
        <taxon>Oryzinae</taxon>
        <taxon>Oryza</taxon>
    </lineage>
</organism>
<dbReference type="STRING" id="4529.A0A0E0QWB7"/>
<evidence type="ECO:0000256" key="7">
    <source>
        <dbReference type="PROSITE-ProRule" id="PRU00176"/>
    </source>
</evidence>
<dbReference type="PROSITE" id="PS00107">
    <property type="entry name" value="PROTEIN_KINASE_ATP"/>
    <property type="match status" value="1"/>
</dbReference>
<dbReference type="Pfam" id="PF00069">
    <property type="entry name" value="Pkinase"/>
    <property type="match status" value="1"/>
</dbReference>
<dbReference type="PROSITE" id="PS50011">
    <property type="entry name" value="PROTEIN_KINASE_DOM"/>
    <property type="match status" value="1"/>
</dbReference>
<name>A0A0E0QWB7_ORYRU</name>
<dbReference type="CDD" id="cd00054">
    <property type="entry name" value="EGF_CA"/>
    <property type="match status" value="1"/>
</dbReference>
<evidence type="ECO:0000256" key="8">
    <source>
        <dbReference type="PROSITE-ProRule" id="PRU10141"/>
    </source>
</evidence>
<evidence type="ECO:0000256" key="10">
    <source>
        <dbReference type="SAM" id="Phobius"/>
    </source>
</evidence>